<sequence length="147" mass="16744">MPSVPVRPKPNLASFTMPHPVIIVASFLTTIKSAWELSRMVREKRAAKSLKTETKSTLVLLQRAYRKGLLLERHGVLNWLTLEHGSRERELESKAPEQVRGYKHVLVTLLLLYFLPYLPSMDLGGKPSLKNRFEASMVDEVVDYIDG</sequence>
<reference evidence="2" key="1">
    <citation type="journal article" date="2023" name="Mol. Phylogenet. Evol.">
        <title>Genome-scale phylogeny and comparative genomics of the fungal order Sordariales.</title>
        <authorList>
            <person name="Hensen N."/>
            <person name="Bonometti L."/>
            <person name="Westerberg I."/>
            <person name="Brannstrom I.O."/>
            <person name="Guillou S."/>
            <person name="Cros-Aarteil S."/>
            <person name="Calhoun S."/>
            <person name="Haridas S."/>
            <person name="Kuo A."/>
            <person name="Mondo S."/>
            <person name="Pangilinan J."/>
            <person name="Riley R."/>
            <person name="LaButti K."/>
            <person name="Andreopoulos B."/>
            <person name="Lipzen A."/>
            <person name="Chen C."/>
            <person name="Yan M."/>
            <person name="Daum C."/>
            <person name="Ng V."/>
            <person name="Clum A."/>
            <person name="Steindorff A."/>
            <person name="Ohm R.A."/>
            <person name="Martin F."/>
            <person name="Silar P."/>
            <person name="Natvig D.O."/>
            <person name="Lalanne C."/>
            <person name="Gautier V."/>
            <person name="Ament-Velasquez S.L."/>
            <person name="Kruys A."/>
            <person name="Hutchinson M.I."/>
            <person name="Powell A.J."/>
            <person name="Barry K."/>
            <person name="Miller A.N."/>
            <person name="Grigoriev I.V."/>
            <person name="Debuchy R."/>
            <person name="Gladieux P."/>
            <person name="Hiltunen Thoren M."/>
            <person name="Johannesson H."/>
        </authorList>
    </citation>
    <scope>NUCLEOTIDE SEQUENCE</scope>
    <source>
        <strain evidence="2">CBS 123565</strain>
    </source>
</reference>
<keyword evidence="1" id="KW-0812">Transmembrane</keyword>
<dbReference type="Proteomes" id="UP001304895">
    <property type="component" value="Unassembled WGS sequence"/>
</dbReference>
<evidence type="ECO:0000256" key="1">
    <source>
        <dbReference type="SAM" id="Phobius"/>
    </source>
</evidence>
<comment type="caution">
    <text evidence="2">The sequence shown here is derived from an EMBL/GenBank/DDBJ whole genome shotgun (WGS) entry which is preliminary data.</text>
</comment>
<reference evidence="2" key="2">
    <citation type="submission" date="2023-05" db="EMBL/GenBank/DDBJ databases">
        <authorList>
            <consortium name="Lawrence Berkeley National Laboratory"/>
            <person name="Steindorff A."/>
            <person name="Hensen N."/>
            <person name="Bonometti L."/>
            <person name="Westerberg I."/>
            <person name="Brannstrom I.O."/>
            <person name="Guillou S."/>
            <person name="Cros-Aarteil S."/>
            <person name="Calhoun S."/>
            <person name="Haridas S."/>
            <person name="Kuo A."/>
            <person name="Mondo S."/>
            <person name="Pangilinan J."/>
            <person name="Riley R."/>
            <person name="Labutti K."/>
            <person name="Andreopoulos B."/>
            <person name="Lipzen A."/>
            <person name="Chen C."/>
            <person name="Yanf M."/>
            <person name="Daum C."/>
            <person name="Ng V."/>
            <person name="Clum A."/>
            <person name="Ohm R."/>
            <person name="Martin F."/>
            <person name="Silar P."/>
            <person name="Natvig D."/>
            <person name="Lalanne C."/>
            <person name="Gautier V."/>
            <person name="Ament-Velasquez S.L."/>
            <person name="Kruys A."/>
            <person name="Hutchinson M.I."/>
            <person name="Powell A.J."/>
            <person name="Barry K."/>
            <person name="Miller A.N."/>
            <person name="Grigoriev I.V."/>
            <person name="Debuchy R."/>
            <person name="Gladieux P."/>
            <person name="Thoren M.H."/>
            <person name="Johannesson H."/>
        </authorList>
    </citation>
    <scope>NUCLEOTIDE SEQUENCE</scope>
    <source>
        <strain evidence="2">CBS 123565</strain>
    </source>
</reference>
<evidence type="ECO:0000313" key="2">
    <source>
        <dbReference type="EMBL" id="KAK4134593.1"/>
    </source>
</evidence>
<proteinExistence type="predicted"/>
<organism evidence="2 3">
    <name type="scientific">Trichocladium antarcticum</name>
    <dbReference type="NCBI Taxonomy" id="1450529"/>
    <lineage>
        <taxon>Eukaryota</taxon>
        <taxon>Fungi</taxon>
        <taxon>Dikarya</taxon>
        <taxon>Ascomycota</taxon>
        <taxon>Pezizomycotina</taxon>
        <taxon>Sordariomycetes</taxon>
        <taxon>Sordariomycetidae</taxon>
        <taxon>Sordariales</taxon>
        <taxon>Chaetomiaceae</taxon>
        <taxon>Trichocladium</taxon>
    </lineage>
</organism>
<keyword evidence="1" id="KW-1133">Transmembrane helix</keyword>
<protein>
    <submittedName>
        <fullName evidence="2">Uncharacterized protein</fullName>
    </submittedName>
</protein>
<feature type="transmembrane region" description="Helical" evidence="1">
    <location>
        <begin position="101"/>
        <end position="118"/>
    </location>
</feature>
<dbReference type="AlphaFoldDB" id="A0AAN6UKI2"/>
<keyword evidence="3" id="KW-1185">Reference proteome</keyword>
<evidence type="ECO:0000313" key="3">
    <source>
        <dbReference type="Proteomes" id="UP001304895"/>
    </source>
</evidence>
<name>A0AAN6UKI2_9PEZI</name>
<dbReference type="EMBL" id="MU853408">
    <property type="protein sequence ID" value="KAK4134593.1"/>
    <property type="molecule type" value="Genomic_DNA"/>
</dbReference>
<feature type="transmembrane region" description="Helical" evidence="1">
    <location>
        <begin position="12"/>
        <end position="35"/>
    </location>
</feature>
<keyword evidence="1" id="KW-0472">Membrane</keyword>
<accession>A0AAN6UKI2</accession>
<gene>
    <name evidence="2" type="ORF">BT67DRAFT_434048</name>
</gene>